<dbReference type="RefSeq" id="WP_116301718.1">
    <property type="nucleotide sequence ID" value="NZ_NFZV01000006.1"/>
</dbReference>
<dbReference type="Proteomes" id="UP000256763">
    <property type="component" value="Unassembled WGS sequence"/>
</dbReference>
<dbReference type="SUPFAM" id="SSF49265">
    <property type="entry name" value="Fibronectin type III"/>
    <property type="match status" value="1"/>
</dbReference>
<dbReference type="Gene3D" id="2.60.40.10">
    <property type="entry name" value="Immunoglobulins"/>
    <property type="match status" value="1"/>
</dbReference>
<dbReference type="InterPro" id="IPR013783">
    <property type="entry name" value="Ig-like_fold"/>
</dbReference>
<dbReference type="OrthoDB" id="5378341at2"/>
<keyword evidence="3" id="KW-1185">Reference proteome</keyword>
<comment type="caution">
    <text evidence="2">The sequence shown here is derived from an EMBL/GenBank/DDBJ whole genome shotgun (WGS) entry which is preliminary data.</text>
</comment>
<dbReference type="EMBL" id="NFZW01000007">
    <property type="protein sequence ID" value="RFA37381.1"/>
    <property type="molecule type" value="Genomic_DNA"/>
</dbReference>
<proteinExistence type="predicted"/>
<evidence type="ECO:0000313" key="2">
    <source>
        <dbReference type="EMBL" id="RFA37381.1"/>
    </source>
</evidence>
<reference evidence="3" key="1">
    <citation type="submission" date="2017-05" db="EMBL/GenBank/DDBJ databases">
        <authorList>
            <person name="Sharma S."/>
            <person name="Sidhu C."/>
            <person name="Pinnaka A.K."/>
        </authorList>
    </citation>
    <scope>NUCLEOTIDE SEQUENCE [LARGE SCALE GENOMIC DNA]</scope>
    <source>
        <strain evidence="3">AK93</strain>
    </source>
</reference>
<gene>
    <name evidence="2" type="ORF">CAL65_08760</name>
</gene>
<protein>
    <submittedName>
        <fullName evidence="2">Uncharacterized protein</fullName>
    </submittedName>
</protein>
<name>A0A3E0WYW9_9GAMM</name>
<evidence type="ECO:0000313" key="3">
    <source>
        <dbReference type="Proteomes" id="UP000256763"/>
    </source>
</evidence>
<feature type="region of interest" description="Disordered" evidence="1">
    <location>
        <begin position="156"/>
        <end position="183"/>
    </location>
</feature>
<sequence>MRLLWQTEGVPKQVIPTSALLPADSTTPPEIRDSDGDGLPDYWKFAHGLDPFSGEGGEAPFGQNGKSHRDAFLSGAGPYGWSNRQVRMRWAAPLVRTDGKPMAQEELAGYRLRIDSDTGYHSWTLDIPEPKRRELVLQGLAPEYNWFLSVRAYDRQGREGPPARHRLPASEMEPQPIRIRPDR</sequence>
<accession>A0A3E0WYW9</accession>
<organism evidence="2 3">
    <name type="scientific">Alkalilimnicola ehrlichii</name>
    <dbReference type="NCBI Taxonomy" id="351052"/>
    <lineage>
        <taxon>Bacteria</taxon>
        <taxon>Pseudomonadati</taxon>
        <taxon>Pseudomonadota</taxon>
        <taxon>Gammaproteobacteria</taxon>
        <taxon>Chromatiales</taxon>
        <taxon>Ectothiorhodospiraceae</taxon>
        <taxon>Alkalilimnicola</taxon>
    </lineage>
</organism>
<evidence type="ECO:0000256" key="1">
    <source>
        <dbReference type="SAM" id="MobiDB-lite"/>
    </source>
</evidence>
<dbReference type="AlphaFoldDB" id="A0A3E0WYW9"/>
<dbReference type="InterPro" id="IPR036116">
    <property type="entry name" value="FN3_sf"/>
</dbReference>